<proteinExistence type="predicted"/>
<sequence length="145" mass="16661">MSEILVQVLIIITVVLGITGIVLIFKKNNIEPKEKVFENIYTILESLQTLGFADEQIKKILRVIMDGVKYVEENFKDSPNNVKENQAFNFIKGQLEILKFDNVLSDDDIRIFIRLSAAFLNPDSLSKNDGTIKIEYSIEEYENDE</sequence>
<dbReference type="EMBL" id="JACSQB010000156">
    <property type="protein sequence ID" value="MBD8048600.1"/>
    <property type="molecule type" value="Genomic_DNA"/>
</dbReference>
<gene>
    <name evidence="2" type="ORF">H9637_16450</name>
</gene>
<keyword evidence="3" id="KW-1185">Reference proteome</keyword>
<feature type="transmembrane region" description="Helical" evidence="1">
    <location>
        <begin position="6"/>
        <end position="25"/>
    </location>
</feature>
<comment type="caution">
    <text evidence="2">The sequence shown here is derived from an EMBL/GenBank/DDBJ whole genome shotgun (WGS) entry which is preliminary data.</text>
</comment>
<name>A0ABR8YWI5_9CLOT</name>
<evidence type="ECO:0000313" key="2">
    <source>
        <dbReference type="EMBL" id="MBD8048600.1"/>
    </source>
</evidence>
<protein>
    <submittedName>
        <fullName evidence="2">Uncharacterized protein</fullName>
    </submittedName>
</protein>
<organism evidence="2 3">
    <name type="scientific">Clostridium faecium</name>
    <dbReference type="NCBI Taxonomy" id="2762223"/>
    <lineage>
        <taxon>Bacteria</taxon>
        <taxon>Bacillati</taxon>
        <taxon>Bacillota</taxon>
        <taxon>Clostridia</taxon>
        <taxon>Eubacteriales</taxon>
        <taxon>Clostridiaceae</taxon>
        <taxon>Clostridium</taxon>
    </lineage>
</organism>
<dbReference type="RefSeq" id="WP_191741545.1">
    <property type="nucleotide sequence ID" value="NZ_JACSQB010000156.1"/>
</dbReference>
<keyword evidence="1" id="KW-1133">Transmembrane helix</keyword>
<dbReference type="Proteomes" id="UP000627166">
    <property type="component" value="Unassembled WGS sequence"/>
</dbReference>
<keyword evidence="1" id="KW-0472">Membrane</keyword>
<accession>A0ABR8YWI5</accession>
<evidence type="ECO:0000256" key="1">
    <source>
        <dbReference type="SAM" id="Phobius"/>
    </source>
</evidence>
<keyword evidence="1" id="KW-0812">Transmembrane</keyword>
<evidence type="ECO:0000313" key="3">
    <source>
        <dbReference type="Proteomes" id="UP000627166"/>
    </source>
</evidence>
<reference evidence="2 3" key="1">
    <citation type="submission" date="2020-08" db="EMBL/GenBank/DDBJ databases">
        <title>A Genomic Blueprint of the Chicken Gut Microbiome.</title>
        <authorList>
            <person name="Gilroy R."/>
            <person name="Ravi A."/>
            <person name="Getino M."/>
            <person name="Pursley I."/>
            <person name="Horton D.L."/>
            <person name="Alikhan N.-F."/>
            <person name="Baker D."/>
            <person name="Gharbi K."/>
            <person name="Hall N."/>
            <person name="Watson M."/>
            <person name="Adriaenssens E.M."/>
            <person name="Foster-Nyarko E."/>
            <person name="Jarju S."/>
            <person name="Secka A."/>
            <person name="Antonio M."/>
            <person name="Oren A."/>
            <person name="Chaudhuri R."/>
            <person name="La Ragione R.M."/>
            <person name="Hildebrand F."/>
            <person name="Pallen M.J."/>
        </authorList>
    </citation>
    <scope>NUCLEOTIDE SEQUENCE [LARGE SCALE GENOMIC DNA]</scope>
    <source>
        <strain evidence="2 3">N37</strain>
    </source>
</reference>